<evidence type="ECO:0000313" key="2">
    <source>
        <dbReference type="Proteomes" id="UP000051378"/>
    </source>
</evidence>
<dbReference type="EMBL" id="AYZL01000010">
    <property type="protein sequence ID" value="KRN04473.1"/>
    <property type="molecule type" value="Genomic_DNA"/>
</dbReference>
<evidence type="ECO:0000313" key="1">
    <source>
        <dbReference type="EMBL" id="KRN04473.1"/>
    </source>
</evidence>
<evidence type="ECO:0008006" key="3">
    <source>
        <dbReference type="Google" id="ProtNLM"/>
    </source>
</evidence>
<dbReference type="InterPro" id="IPR038600">
    <property type="entry name" value="Csn2_sf"/>
</dbReference>
<dbReference type="STRING" id="1423744.FC86_GL000150"/>
<accession>A0A0R2DK49</accession>
<dbReference type="PATRIC" id="fig|1423744.4.peg.154"/>
<gene>
    <name evidence="1" type="ORF">FC86_GL000150</name>
</gene>
<dbReference type="AlphaFoldDB" id="A0A0R2DK49"/>
<dbReference type="NCBIfam" id="TIGR01866">
    <property type="entry name" value="cas_Csn2"/>
    <property type="match status" value="1"/>
</dbReference>
<protein>
    <recommendedName>
        <fullName evidence="3">Type II-A CRISPR-associated protein Csn2</fullName>
    </recommendedName>
</protein>
<organism evidence="1 2">
    <name type="scientific">Holzapfeliella floricola DSM 23037 = JCM 16512</name>
    <dbReference type="NCBI Taxonomy" id="1423744"/>
    <lineage>
        <taxon>Bacteria</taxon>
        <taxon>Bacillati</taxon>
        <taxon>Bacillota</taxon>
        <taxon>Bacilli</taxon>
        <taxon>Lactobacillales</taxon>
        <taxon>Lactobacillaceae</taxon>
        <taxon>Holzapfeliella</taxon>
    </lineage>
</organism>
<dbReference type="InterPro" id="IPR010146">
    <property type="entry name" value="CRISPR-assoc_prot_Csn2-typ"/>
</dbReference>
<dbReference type="RefSeq" id="WP_056974336.1">
    <property type="nucleotide sequence ID" value="NZ_AYZL01000010.1"/>
</dbReference>
<reference evidence="1 2" key="1">
    <citation type="journal article" date="2015" name="Genome Announc.">
        <title>Expanding the biotechnology potential of lactobacilli through comparative genomics of 213 strains and associated genera.</title>
        <authorList>
            <person name="Sun Z."/>
            <person name="Harris H.M."/>
            <person name="McCann A."/>
            <person name="Guo C."/>
            <person name="Argimon S."/>
            <person name="Zhang W."/>
            <person name="Yang X."/>
            <person name="Jeffery I.B."/>
            <person name="Cooney J.C."/>
            <person name="Kagawa T.F."/>
            <person name="Liu W."/>
            <person name="Song Y."/>
            <person name="Salvetti E."/>
            <person name="Wrobel A."/>
            <person name="Rasinkangas P."/>
            <person name="Parkhill J."/>
            <person name="Rea M.C."/>
            <person name="O'Sullivan O."/>
            <person name="Ritari J."/>
            <person name="Douillard F.P."/>
            <person name="Paul Ross R."/>
            <person name="Yang R."/>
            <person name="Briner A.E."/>
            <person name="Felis G.E."/>
            <person name="de Vos W.M."/>
            <person name="Barrangou R."/>
            <person name="Klaenhammer T.R."/>
            <person name="Caufield P.W."/>
            <person name="Cui Y."/>
            <person name="Zhang H."/>
            <person name="O'Toole P.W."/>
        </authorList>
    </citation>
    <scope>NUCLEOTIDE SEQUENCE [LARGE SCALE GENOMIC DNA]</scope>
    <source>
        <strain evidence="1 2">DSM 23037</strain>
    </source>
</reference>
<dbReference type="Pfam" id="PF09711">
    <property type="entry name" value="Cas_Csn2"/>
    <property type="match status" value="1"/>
</dbReference>
<dbReference type="Gene3D" id="3.40.50.11940">
    <property type="match status" value="1"/>
</dbReference>
<keyword evidence="2" id="KW-1185">Reference proteome</keyword>
<name>A0A0R2DK49_9LACO</name>
<dbReference type="Proteomes" id="UP000051378">
    <property type="component" value="Unassembled WGS sequence"/>
</dbReference>
<sequence>MIISYLSHHKVEVKKGKITYVGTGNRQVYLDFVQGFKDSNEKIKLFTDEYDKLTVRKEIDWLGSLIDYETIPSKITKKVITTITDNLTNEEINQMQQIHRQMTKLIQQKLFMTDLPLVVNFDYTNAKLFKYAEVKFDSTIFLNPLELLLTYIKIHAECQDERIVTVINPSHFLTVEDMIVVERLCQETQVSLLMIDYLHQVDFMNYSHCLKYYIDEDFIDYF</sequence>
<proteinExistence type="predicted"/>
<comment type="caution">
    <text evidence="1">The sequence shown here is derived from an EMBL/GenBank/DDBJ whole genome shotgun (WGS) entry which is preliminary data.</text>
</comment>
<dbReference type="OrthoDB" id="2246929at2"/>